<dbReference type="AlphaFoldDB" id="H9UIC9"/>
<dbReference type="PRINTS" id="PR01466">
    <property type="entry name" value="ARGDEIMINASE"/>
</dbReference>
<dbReference type="RefSeq" id="WP_014455261.1">
    <property type="nucleotide sequence ID" value="NC_017098.1"/>
</dbReference>
<name>H9UIC9_SPIAZ</name>
<dbReference type="Gene3D" id="3.75.10.10">
    <property type="entry name" value="L-arginine/glycine Amidinotransferase, Chain A"/>
    <property type="match status" value="1"/>
</dbReference>
<evidence type="ECO:0000256" key="5">
    <source>
        <dbReference type="ARBA" id="ARBA00049429"/>
    </source>
</evidence>
<evidence type="ECO:0000256" key="4">
    <source>
        <dbReference type="ARBA" id="ARBA00022801"/>
    </source>
</evidence>
<evidence type="ECO:0000313" key="7">
    <source>
        <dbReference type="Proteomes" id="UP000007383"/>
    </source>
</evidence>
<dbReference type="STRING" id="889378.Spiaf_1193"/>
<sequence>MEIQLESEIGPLRTVVVHTPGSEIESVTPASAEELLYNDVIPLDDVQQEHTQLMAVLNRVSAVVQSTDLLRQAVVTSEQRRELALSLMRPEVRQRADSGWLRELSELSPEAFLQAAIQGVPNRRASFADFLSRRRYDIPALPNWYFMRDAAMAYHRGIVIGAMAYPVRRNEALLARAMLAPYSPVIWDGSCARDPEISLEGGDFLVARRDLLVVGLSERTSAAGLDQLLTALQQYRTEAGLDIPFEVIAVQLPHERTCIHLDMAVTQLDLDCMLVYEPLILGRRRAPVVRCQVVPGKPPRIFYADSLPAALAAAGMPVQTVACGGVDPVVAEREQWLAGTNMFSYGPGKAIGYDCNRATLEELDRAGFEIVRADDVLSGVSDPLAPGRRIIAVSGTELARGGGGVRCMTLPLYRDPVD</sequence>
<dbReference type="Gene3D" id="1.10.3930.10">
    <property type="entry name" value="Arginine deiminase"/>
    <property type="match status" value="1"/>
</dbReference>
<dbReference type="eggNOG" id="COG2235">
    <property type="taxonomic scope" value="Bacteria"/>
</dbReference>
<evidence type="ECO:0000256" key="2">
    <source>
        <dbReference type="ARBA" id="ARBA00010206"/>
    </source>
</evidence>
<dbReference type="EMBL" id="CP003282">
    <property type="protein sequence ID" value="AFG37272.1"/>
    <property type="molecule type" value="Genomic_DNA"/>
</dbReference>
<evidence type="ECO:0000256" key="3">
    <source>
        <dbReference type="ARBA" id="ARBA00012171"/>
    </source>
</evidence>
<keyword evidence="7" id="KW-1185">Reference proteome</keyword>
<protein>
    <recommendedName>
        <fullName evidence="3">arginine deiminase</fullName>
        <ecNumber evidence="3">3.5.3.6</ecNumber>
    </recommendedName>
</protein>
<evidence type="ECO:0000313" key="6">
    <source>
        <dbReference type="EMBL" id="AFG37272.1"/>
    </source>
</evidence>
<dbReference type="PANTHER" id="PTHR47271">
    <property type="entry name" value="ARGININE DEIMINASE"/>
    <property type="match status" value="1"/>
</dbReference>
<keyword evidence="4" id="KW-0378">Hydrolase</keyword>
<dbReference type="Pfam" id="PF02274">
    <property type="entry name" value="ADI"/>
    <property type="match status" value="1"/>
</dbReference>
<dbReference type="HOGENOM" id="CLU_052662_0_1_12"/>
<dbReference type="PATRIC" id="fig|889378.3.peg.1194"/>
<proteinExistence type="inferred from homology"/>
<comment type="catalytic activity">
    <reaction evidence="5">
        <text>L-arginine + H2O = L-citrulline + NH4(+)</text>
        <dbReference type="Rhea" id="RHEA:19597"/>
        <dbReference type="ChEBI" id="CHEBI:15377"/>
        <dbReference type="ChEBI" id="CHEBI:28938"/>
        <dbReference type="ChEBI" id="CHEBI:32682"/>
        <dbReference type="ChEBI" id="CHEBI:57743"/>
        <dbReference type="EC" id="3.5.3.6"/>
    </reaction>
</comment>
<dbReference type="GO" id="GO:0019546">
    <property type="term" value="P:L-arginine deiminase pathway"/>
    <property type="evidence" value="ECO:0007669"/>
    <property type="project" value="TreeGrafter"/>
</dbReference>
<dbReference type="EC" id="3.5.3.6" evidence="3"/>
<dbReference type="Proteomes" id="UP000007383">
    <property type="component" value="Chromosome"/>
</dbReference>
<dbReference type="InterPro" id="IPR003876">
    <property type="entry name" value="Arg_deiminase"/>
</dbReference>
<dbReference type="SUPFAM" id="SSF55909">
    <property type="entry name" value="Pentein"/>
    <property type="match status" value="1"/>
</dbReference>
<comment type="pathway">
    <text evidence="1">Amino-acid degradation; L-arginine degradation via ADI pathway; carbamoyl phosphate from L-arginine: step 1/2.</text>
</comment>
<evidence type="ECO:0000256" key="1">
    <source>
        <dbReference type="ARBA" id="ARBA00005213"/>
    </source>
</evidence>
<comment type="similarity">
    <text evidence="2">Belongs to the arginine deiminase family.</text>
</comment>
<dbReference type="GO" id="GO:0016990">
    <property type="term" value="F:arginine deiminase activity"/>
    <property type="evidence" value="ECO:0007669"/>
    <property type="project" value="UniProtKB-EC"/>
</dbReference>
<gene>
    <name evidence="6" type="ordered locus">Spiaf_1193</name>
</gene>
<organism evidence="6 7">
    <name type="scientific">Spirochaeta africana (strain ATCC 700263 / DSM 8902 / Z-7692)</name>
    <dbReference type="NCBI Taxonomy" id="889378"/>
    <lineage>
        <taxon>Bacteria</taxon>
        <taxon>Pseudomonadati</taxon>
        <taxon>Spirochaetota</taxon>
        <taxon>Spirochaetia</taxon>
        <taxon>Spirochaetales</taxon>
        <taxon>Spirochaetaceae</taxon>
        <taxon>Spirochaeta</taxon>
    </lineage>
</organism>
<dbReference type="PANTHER" id="PTHR47271:SF2">
    <property type="entry name" value="ARGININE DEIMINASE"/>
    <property type="match status" value="1"/>
</dbReference>
<dbReference type="OrthoDB" id="9807502at2"/>
<dbReference type="KEGG" id="sfc:Spiaf_1193"/>
<accession>H9UIC9</accession>
<reference evidence="7" key="1">
    <citation type="journal article" date="2013" name="Stand. Genomic Sci.">
        <title>Complete genome sequence of the halophilic bacterium Spirochaeta africana type strain (Z-7692(T)) from the alkaline Lake Magadi in the East African Rift.</title>
        <authorList>
            <person name="Liolos K."/>
            <person name="Abt B."/>
            <person name="Scheuner C."/>
            <person name="Teshima H."/>
            <person name="Held B."/>
            <person name="Lapidus A."/>
            <person name="Nolan M."/>
            <person name="Lucas S."/>
            <person name="Deshpande S."/>
            <person name="Cheng J.F."/>
            <person name="Tapia R."/>
            <person name="Goodwin L.A."/>
            <person name="Pitluck S."/>
            <person name="Pagani I."/>
            <person name="Ivanova N."/>
            <person name="Mavromatis K."/>
            <person name="Mikhailova N."/>
            <person name="Huntemann M."/>
            <person name="Pati A."/>
            <person name="Chen A."/>
            <person name="Palaniappan K."/>
            <person name="Land M."/>
            <person name="Rohde M."/>
            <person name="Tindall B.J."/>
            <person name="Detter J.C."/>
            <person name="Goker M."/>
            <person name="Bristow J."/>
            <person name="Eisen J.A."/>
            <person name="Markowitz V."/>
            <person name="Hugenholtz P."/>
            <person name="Woyke T."/>
            <person name="Klenk H.P."/>
            <person name="Kyrpides N.C."/>
        </authorList>
    </citation>
    <scope>NUCLEOTIDE SEQUENCE</scope>
    <source>
        <strain evidence="7">ATCC 700263 / DSM 8902 / Z-7692</strain>
    </source>
</reference>